<dbReference type="RefSeq" id="WP_062125873.1">
    <property type="nucleotide sequence ID" value="NZ_BAZW01000028.1"/>
</dbReference>
<reference evidence="1 2" key="1">
    <citation type="journal article" date="2015" name="Microbes Environ.">
        <title>Distribution and evolution of nitrogen fixation genes in the phylum bacteroidetes.</title>
        <authorList>
            <person name="Inoue J."/>
            <person name="Oshima K."/>
            <person name="Suda W."/>
            <person name="Sakamoto M."/>
            <person name="Iino T."/>
            <person name="Noda S."/>
            <person name="Hongoh Y."/>
            <person name="Hattori M."/>
            <person name="Ohkuma M."/>
        </authorList>
    </citation>
    <scope>NUCLEOTIDE SEQUENCE [LARGE SCALE GENOMIC DNA]</scope>
    <source>
        <strain evidence="1">JCM 15548</strain>
    </source>
</reference>
<evidence type="ECO:0000313" key="2">
    <source>
        <dbReference type="Proteomes" id="UP000032900"/>
    </source>
</evidence>
<organism evidence="1 2">
    <name type="scientific">Geofilum rubicundum JCM 15548</name>
    <dbReference type="NCBI Taxonomy" id="1236989"/>
    <lineage>
        <taxon>Bacteria</taxon>
        <taxon>Pseudomonadati</taxon>
        <taxon>Bacteroidota</taxon>
        <taxon>Bacteroidia</taxon>
        <taxon>Marinilabiliales</taxon>
        <taxon>Marinilabiliaceae</taxon>
        <taxon>Geofilum</taxon>
    </lineage>
</organism>
<dbReference type="STRING" id="1236989.JCM15548_12978"/>
<dbReference type="OrthoDB" id="645138at2"/>
<evidence type="ECO:0000313" key="1">
    <source>
        <dbReference type="EMBL" id="GAO30677.1"/>
    </source>
</evidence>
<proteinExistence type="predicted"/>
<sequence length="247" mass="26881">MARQVSFIKLKGRVGDLSFYKSGGEYLARTKGGVDGERIRTDPRFERTRENGREFQRSVKAGKLLRDAFSEHIFLTADRGMSGRLTSALSKVLKSDPESVRGERNVMGGELGILAGFEFNSGSNLDGIFLGRYTTQVAEGIANAELEAFSPSTSIRKPESATHAQLVMVAGNFNFNDLPSSVASAQSDTFDLSEIEHEGITLNVEVPVVEGGTGLVMLGLTFWQEVNGQLYKLNNGARNALRIVAVE</sequence>
<name>A0A0E9LYL8_9BACT</name>
<protein>
    <submittedName>
        <fullName evidence="1">Uncharacterized protein</fullName>
    </submittedName>
</protein>
<dbReference type="Proteomes" id="UP000032900">
    <property type="component" value="Unassembled WGS sequence"/>
</dbReference>
<dbReference type="AlphaFoldDB" id="A0A0E9LYL8"/>
<comment type="caution">
    <text evidence="1">The sequence shown here is derived from an EMBL/GenBank/DDBJ whole genome shotgun (WGS) entry which is preliminary data.</text>
</comment>
<gene>
    <name evidence="1" type="ORF">JCM15548_12978</name>
</gene>
<keyword evidence="2" id="KW-1185">Reference proteome</keyword>
<dbReference type="EMBL" id="BAZW01000028">
    <property type="protein sequence ID" value="GAO30677.1"/>
    <property type="molecule type" value="Genomic_DNA"/>
</dbReference>
<accession>A0A0E9LYL8</accession>